<feature type="modified residue" description="N6-(pyridoxal phosphate)lysine" evidence="4">
    <location>
        <position position="185"/>
    </location>
</feature>
<protein>
    <submittedName>
        <fullName evidence="6">dTDP-4-amino-4,6-dideoxygalactose transaminase</fullName>
    </submittedName>
</protein>
<evidence type="ECO:0000256" key="5">
    <source>
        <dbReference type="RuleBase" id="RU004508"/>
    </source>
</evidence>
<dbReference type="PIRSF" id="PIRSF000390">
    <property type="entry name" value="PLP_StrS"/>
    <property type="match status" value="1"/>
</dbReference>
<organism evidence="6 7">
    <name type="scientific">Planctomicrobium piriforme</name>
    <dbReference type="NCBI Taxonomy" id="1576369"/>
    <lineage>
        <taxon>Bacteria</taxon>
        <taxon>Pseudomonadati</taxon>
        <taxon>Planctomycetota</taxon>
        <taxon>Planctomycetia</taxon>
        <taxon>Planctomycetales</taxon>
        <taxon>Planctomycetaceae</taxon>
        <taxon>Planctomicrobium</taxon>
    </lineage>
</organism>
<dbReference type="STRING" id="1576369.SAMN05421753_10292"/>
<dbReference type="Gene3D" id="3.90.1150.10">
    <property type="entry name" value="Aspartate Aminotransferase, domain 1"/>
    <property type="match status" value="1"/>
</dbReference>
<dbReference type="GO" id="GO:0030170">
    <property type="term" value="F:pyridoxal phosphate binding"/>
    <property type="evidence" value="ECO:0007669"/>
    <property type="project" value="UniProtKB-ARBA"/>
</dbReference>
<dbReference type="InterPro" id="IPR015421">
    <property type="entry name" value="PyrdxlP-dep_Trfase_major"/>
</dbReference>
<dbReference type="Proteomes" id="UP000199518">
    <property type="component" value="Unassembled WGS sequence"/>
</dbReference>
<name>A0A1I3C422_9PLAN</name>
<dbReference type="InterPro" id="IPR000653">
    <property type="entry name" value="DegT/StrS_aminotransferase"/>
</dbReference>
<dbReference type="InterPro" id="IPR015424">
    <property type="entry name" value="PyrdxlP-dep_Trfase"/>
</dbReference>
<gene>
    <name evidence="6" type="ORF">SAMN05421753_10292</name>
</gene>
<keyword evidence="7" id="KW-1185">Reference proteome</keyword>
<evidence type="ECO:0000256" key="4">
    <source>
        <dbReference type="PIRSR" id="PIRSR000390-2"/>
    </source>
</evidence>
<evidence type="ECO:0000313" key="7">
    <source>
        <dbReference type="Proteomes" id="UP000199518"/>
    </source>
</evidence>
<reference evidence="7" key="1">
    <citation type="submission" date="2016-10" db="EMBL/GenBank/DDBJ databases">
        <authorList>
            <person name="Varghese N."/>
            <person name="Submissions S."/>
        </authorList>
    </citation>
    <scope>NUCLEOTIDE SEQUENCE [LARGE SCALE GENOMIC DNA]</scope>
    <source>
        <strain evidence="7">DSM 26348</strain>
    </source>
</reference>
<proteinExistence type="inferred from homology"/>
<evidence type="ECO:0000256" key="1">
    <source>
        <dbReference type="ARBA" id="ARBA00022898"/>
    </source>
</evidence>
<comment type="similarity">
    <text evidence="2 5">Belongs to the DegT/DnrJ/EryC1 family.</text>
</comment>
<accession>A0A1I3C422</accession>
<evidence type="ECO:0000313" key="6">
    <source>
        <dbReference type="EMBL" id="SFH69287.1"/>
    </source>
</evidence>
<dbReference type="PANTHER" id="PTHR30244:SF42">
    <property type="entry name" value="UDP-2-ACETAMIDO-2-DEOXY-3-OXO-D-GLUCURONATE AMINOTRANSFERASE"/>
    <property type="match status" value="1"/>
</dbReference>
<dbReference type="EMBL" id="FOQD01000002">
    <property type="protein sequence ID" value="SFH69287.1"/>
    <property type="molecule type" value="Genomic_DNA"/>
</dbReference>
<dbReference type="GO" id="GO:0008483">
    <property type="term" value="F:transaminase activity"/>
    <property type="evidence" value="ECO:0007669"/>
    <property type="project" value="TreeGrafter"/>
</dbReference>
<dbReference type="FunFam" id="3.40.640.10:FF:000089">
    <property type="entry name" value="Aminotransferase, DegT/DnrJ/EryC1/StrS family"/>
    <property type="match status" value="1"/>
</dbReference>
<dbReference type="CDD" id="cd00616">
    <property type="entry name" value="AHBA_syn"/>
    <property type="match status" value="1"/>
</dbReference>
<dbReference type="GO" id="GO:0000271">
    <property type="term" value="P:polysaccharide biosynthetic process"/>
    <property type="evidence" value="ECO:0007669"/>
    <property type="project" value="TreeGrafter"/>
</dbReference>
<dbReference type="AlphaFoldDB" id="A0A1I3C422"/>
<dbReference type="OrthoDB" id="9810913at2"/>
<keyword evidence="1 4" id="KW-0663">Pyridoxal phosphate</keyword>
<dbReference type="SUPFAM" id="SSF53383">
    <property type="entry name" value="PLP-dependent transferases"/>
    <property type="match status" value="1"/>
</dbReference>
<dbReference type="PANTHER" id="PTHR30244">
    <property type="entry name" value="TRANSAMINASE"/>
    <property type="match status" value="1"/>
</dbReference>
<evidence type="ECO:0000256" key="2">
    <source>
        <dbReference type="ARBA" id="ARBA00037999"/>
    </source>
</evidence>
<evidence type="ECO:0000256" key="3">
    <source>
        <dbReference type="PIRSR" id="PIRSR000390-1"/>
    </source>
</evidence>
<sequence>MVPMCDVTLQYQELKAEIDAAMQSVAAAGNYILGPQVKALEAELAAMCETPHAVGVASGTDALHLVLRAAGIGPGDEVVTTAFTFVATTEAIGMVGATPVFADIDPRTFNIDPAAIEAAITPRTKAIIPVHLFGQPCDMDRIMAIAKRHGLLVVEDCCQALGATWKGRPVGSIGDAGCFSFFPSKNLGGFGDGGLVTTNSKELFTSVEMLRRHGGRVKYHHEVLGLNSRLDELQAAILRIKLTRLNDWNEARRRHAATYNRMLANSPNIQRPVELTESGKHCWMGLAISGGSPLMESVYGQYTILVDNRDAVCNELSKAKIGHAVYYPVPLHLQEVHQNLGMKTGSLPHTEAAATRCLSLPMFPQLEVSQQRESVEALQRACEQSRVRAA</sequence>
<dbReference type="Gene3D" id="3.40.640.10">
    <property type="entry name" value="Type I PLP-dependent aspartate aminotransferase-like (Major domain)"/>
    <property type="match status" value="1"/>
</dbReference>
<feature type="active site" description="Proton acceptor" evidence="3">
    <location>
        <position position="185"/>
    </location>
</feature>
<dbReference type="InterPro" id="IPR015422">
    <property type="entry name" value="PyrdxlP-dep_Trfase_small"/>
</dbReference>
<dbReference type="Pfam" id="PF01041">
    <property type="entry name" value="DegT_DnrJ_EryC1"/>
    <property type="match status" value="1"/>
</dbReference>
<dbReference type="RefSeq" id="WP_092047792.1">
    <property type="nucleotide sequence ID" value="NZ_FOQD01000002.1"/>
</dbReference>